<accession>A0ABW7PJU3</accession>
<dbReference type="Pfam" id="PF12833">
    <property type="entry name" value="HTH_18"/>
    <property type="match status" value="1"/>
</dbReference>
<organism evidence="5 6">
    <name type="scientific">Streptomyces racemochromogenes</name>
    <dbReference type="NCBI Taxonomy" id="67353"/>
    <lineage>
        <taxon>Bacteria</taxon>
        <taxon>Bacillati</taxon>
        <taxon>Actinomycetota</taxon>
        <taxon>Actinomycetes</taxon>
        <taxon>Kitasatosporales</taxon>
        <taxon>Streptomycetaceae</taxon>
        <taxon>Streptomyces</taxon>
    </lineage>
</organism>
<dbReference type="PANTHER" id="PTHR46796:SF13">
    <property type="entry name" value="HTH-TYPE TRANSCRIPTIONAL ACTIVATOR RHAS"/>
    <property type="match status" value="1"/>
</dbReference>
<evidence type="ECO:0000313" key="6">
    <source>
        <dbReference type="Proteomes" id="UP001610631"/>
    </source>
</evidence>
<dbReference type="SMART" id="SM00342">
    <property type="entry name" value="HTH_ARAC"/>
    <property type="match status" value="1"/>
</dbReference>
<dbReference type="Pfam" id="PF12852">
    <property type="entry name" value="Cupin_6"/>
    <property type="match status" value="1"/>
</dbReference>
<dbReference type="EMBL" id="JBBDHD010000090">
    <property type="protein sequence ID" value="MFH7598667.1"/>
    <property type="molecule type" value="Genomic_DNA"/>
</dbReference>
<dbReference type="RefSeq" id="WP_395512348.1">
    <property type="nucleotide sequence ID" value="NZ_JBBDHD010000090.1"/>
</dbReference>
<evidence type="ECO:0000313" key="5">
    <source>
        <dbReference type="EMBL" id="MFH7598667.1"/>
    </source>
</evidence>
<evidence type="ECO:0000256" key="1">
    <source>
        <dbReference type="ARBA" id="ARBA00023015"/>
    </source>
</evidence>
<dbReference type="InterPro" id="IPR018060">
    <property type="entry name" value="HTH_AraC"/>
</dbReference>
<dbReference type="Gene3D" id="1.10.10.60">
    <property type="entry name" value="Homeodomain-like"/>
    <property type="match status" value="1"/>
</dbReference>
<proteinExistence type="predicted"/>
<reference evidence="5 6" key="1">
    <citation type="submission" date="2024-03" db="EMBL/GenBank/DDBJ databases">
        <title>Whole genome sequencing of Streptomyces racemochromogenes, to identify antimicrobial biosynthetic gene clusters.</title>
        <authorList>
            <person name="Suryawanshi P."/>
            <person name="Krishnaraj P.U."/>
            <person name="Arun Y.P."/>
            <person name="Suryawanshi M.P."/>
            <person name="Rakshit O."/>
        </authorList>
    </citation>
    <scope>NUCLEOTIDE SEQUENCE [LARGE SCALE GENOMIC DNA]</scope>
    <source>
        <strain evidence="5 6">AUDT626</strain>
    </source>
</reference>
<sequence length="305" mass="31864">MDVVSDAIAAVRLGRPSSDRVRVGGTWCVRLDPYEGAGFHVVLAGSCWLLADGGEPVPLASGDAVLLPHGAGHVLSDSPVDTATAARALPLERYRDRPAAGSAPPGGGVVEMLCGKYRLDRSRVHPLLAELPGVVRLPGGCHDELRTAIQLLGGEVDARRPGSSIALPSLLDLLLVYMVRASVAGPAPGSWSAALGDPVTAAALQAMHADPAAPWSVDRLAAEAGVSRPTLVRRFTPLVGRPPMAYLTWWRLTLAATRLRDTPDSLAAIAARVGYGSPYALSHAFVREFGTTPGRYRAALGTTPG</sequence>
<protein>
    <submittedName>
        <fullName evidence="5">AraC family transcriptional regulator</fullName>
    </submittedName>
</protein>
<keyword evidence="1" id="KW-0805">Transcription regulation</keyword>
<evidence type="ECO:0000256" key="3">
    <source>
        <dbReference type="ARBA" id="ARBA00023163"/>
    </source>
</evidence>
<dbReference type="InterPro" id="IPR018062">
    <property type="entry name" value="HTH_AraC-typ_CS"/>
</dbReference>
<dbReference type="PROSITE" id="PS00041">
    <property type="entry name" value="HTH_ARAC_FAMILY_1"/>
    <property type="match status" value="1"/>
</dbReference>
<keyword evidence="3" id="KW-0804">Transcription</keyword>
<dbReference type="PROSITE" id="PS01124">
    <property type="entry name" value="HTH_ARAC_FAMILY_2"/>
    <property type="match status" value="1"/>
</dbReference>
<feature type="domain" description="HTH araC/xylS-type" evidence="4">
    <location>
        <begin position="201"/>
        <end position="299"/>
    </location>
</feature>
<evidence type="ECO:0000259" key="4">
    <source>
        <dbReference type="PROSITE" id="PS01124"/>
    </source>
</evidence>
<comment type="caution">
    <text evidence="5">The sequence shown here is derived from an EMBL/GenBank/DDBJ whole genome shotgun (WGS) entry which is preliminary data.</text>
</comment>
<dbReference type="SUPFAM" id="SSF46689">
    <property type="entry name" value="Homeodomain-like"/>
    <property type="match status" value="2"/>
</dbReference>
<dbReference type="InterPro" id="IPR032783">
    <property type="entry name" value="AraC_lig"/>
</dbReference>
<evidence type="ECO:0000256" key="2">
    <source>
        <dbReference type="ARBA" id="ARBA00023125"/>
    </source>
</evidence>
<dbReference type="InterPro" id="IPR009057">
    <property type="entry name" value="Homeodomain-like_sf"/>
</dbReference>
<name>A0ABW7PJU3_9ACTN</name>
<keyword evidence="2" id="KW-0238">DNA-binding</keyword>
<dbReference type="PANTHER" id="PTHR46796">
    <property type="entry name" value="HTH-TYPE TRANSCRIPTIONAL ACTIVATOR RHAS-RELATED"/>
    <property type="match status" value="1"/>
</dbReference>
<keyword evidence="6" id="KW-1185">Reference proteome</keyword>
<dbReference type="Proteomes" id="UP001610631">
    <property type="component" value="Unassembled WGS sequence"/>
</dbReference>
<gene>
    <name evidence="5" type="ORF">WDV06_26770</name>
</gene>
<dbReference type="InterPro" id="IPR050204">
    <property type="entry name" value="AraC_XylS_family_regulators"/>
</dbReference>